<keyword evidence="5" id="KW-1185">Reference proteome</keyword>
<feature type="transmembrane region" description="Helical" evidence="1">
    <location>
        <begin position="67"/>
        <end position="89"/>
    </location>
</feature>
<protein>
    <submittedName>
        <fullName evidence="4">FecR family protein</fullName>
    </submittedName>
</protein>
<feature type="domain" description="FecR protein" evidence="2">
    <location>
        <begin position="167"/>
        <end position="262"/>
    </location>
</feature>
<reference evidence="5" key="1">
    <citation type="submission" date="2016-10" db="EMBL/GenBank/DDBJ databases">
        <authorList>
            <person name="Varghese N."/>
            <person name="Submissions S."/>
        </authorList>
    </citation>
    <scope>NUCLEOTIDE SEQUENCE [LARGE SCALE GENOMIC DNA]</scope>
    <source>
        <strain evidence="5">DSM 18609</strain>
    </source>
</reference>
<dbReference type="Proteomes" id="UP000199455">
    <property type="component" value="Unassembled WGS sequence"/>
</dbReference>
<name>A0A1G6XV02_9SPHI</name>
<dbReference type="InterPro" id="IPR006860">
    <property type="entry name" value="FecR"/>
</dbReference>
<dbReference type="Gene3D" id="2.60.120.1440">
    <property type="match status" value="1"/>
</dbReference>
<gene>
    <name evidence="4" type="ORF">SAMN04488024_10828</name>
</gene>
<evidence type="ECO:0000256" key="1">
    <source>
        <dbReference type="SAM" id="Phobius"/>
    </source>
</evidence>
<dbReference type="Pfam" id="PF16344">
    <property type="entry name" value="FecR_C"/>
    <property type="match status" value="1"/>
</dbReference>
<dbReference type="GO" id="GO:0016989">
    <property type="term" value="F:sigma factor antagonist activity"/>
    <property type="evidence" value="ECO:0007669"/>
    <property type="project" value="TreeGrafter"/>
</dbReference>
<dbReference type="PANTHER" id="PTHR30273:SF2">
    <property type="entry name" value="PROTEIN FECR"/>
    <property type="match status" value="1"/>
</dbReference>
<evidence type="ECO:0000313" key="5">
    <source>
        <dbReference type="Proteomes" id="UP000199455"/>
    </source>
</evidence>
<feature type="domain" description="Protein FecR C-terminal" evidence="3">
    <location>
        <begin position="306"/>
        <end position="371"/>
    </location>
</feature>
<dbReference type="Pfam" id="PF04773">
    <property type="entry name" value="FecR"/>
    <property type="match status" value="1"/>
</dbReference>
<keyword evidence="1" id="KW-0472">Membrane</keyword>
<keyword evidence="1" id="KW-1133">Transmembrane helix</keyword>
<sequence length="378" mass="42103">MEKNAKILLDKYLSGNCTPNEKAIVEQWYLQLPFEGDTPQQHRITATQTEVWEKLQHGRQKAKQVLLFKRIAVAASILLCLSVGLYLAMRNNEPQQFTVSAKNDVKPGRNKALLTLADGSVIDLDNAKTGQLATQSGIVVRKTANGKLEYIIKDNPGNATQAISTNVITTPRGGQYEVTLPDGTKVWLNAASSLKYPSSFAKNERKVELQGEAYFEVAKDKNRPFRVATNQQTVEVLGTHFNINAYSDEAQVKTTLLEGAVNVSSGTNSLKLKPGQQALLNLADAKLHMNPDVDVDKEMAWKNDLFAFDNDDLKTIMRQISRWYDLDVVYQGKITNEKYVGEIPRNSNLSEVFKILELNHVHIDAKGKVLTVSGSKTR</sequence>
<accession>A0A1G6XV02</accession>
<dbReference type="InterPro" id="IPR032508">
    <property type="entry name" value="FecR_C"/>
</dbReference>
<dbReference type="PANTHER" id="PTHR30273">
    <property type="entry name" value="PERIPLASMIC SIGNAL SENSOR AND SIGMA FACTOR ACTIVATOR FECR-RELATED"/>
    <property type="match status" value="1"/>
</dbReference>
<dbReference type="EMBL" id="FMZH01000008">
    <property type="protein sequence ID" value="SDD81257.1"/>
    <property type="molecule type" value="Genomic_DNA"/>
</dbReference>
<dbReference type="STRING" id="390242.SAMN04488024_10828"/>
<evidence type="ECO:0000313" key="4">
    <source>
        <dbReference type="EMBL" id="SDD81257.1"/>
    </source>
</evidence>
<dbReference type="AlphaFoldDB" id="A0A1G6XV02"/>
<keyword evidence="1" id="KW-0812">Transmembrane</keyword>
<dbReference type="RefSeq" id="WP_090770757.1">
    <property type="nucleotide sequence ID" value="NZ_FMZH01000008.1"/>
</dbReference>
<dbReference type="PIRSF" id="PIRSF018266">
    <property type="entry name" value="FecR"/>
    <property type="match status" value="1"/>
</dbReference>
<proteinExistence type="predicted"/>
<dbReference type="Gene3D" id="3.55.50.30">
    <property type="match status" value="1"/>
</dbReference>
<dbReference type="InterPro" id="IPR012373">
    <property type="entry name" value="Ferrdict_sens_TM"/>
</dbReference>
<evidence type="ECO:0000259" key="3">
    <source>
        <dbReference type="Pfam" id="PF16344"/>
    </source>
</evidence>
<dbReference type="FunFam" id="2.60.120.1440:FF:000001">
    <property type="entry name" value="Putative anti-sigma factor"/>
    <property type="match status" value="1"/>
</dbReference>
<evidence type="ECO:0000259" key="2">
    <source>
        <dbReference type="Pfam" id="PF04773"/>
    </source>
</evidence>
<organism evidence="4 5">
    <name type="scientific">Pedobacter soli</name>
    <dbReference type="NCBI Taxonomy" id="390242"/>
    <lineage>
        <taxon>Bacteria</taxon>
        <taxon>Pseudomonadati</taxon>
        <taxon>Bacteroidota</taxon>
        <taxon>Sphingobacteriia</taxon>
        <taxon>Sphingobacteriales</taxon>
        <taxon>Sphingobacteriaceae</taxon>
        <taxon>Pedobacter</taxon>
    </lineage>
</organism>